<dbReference type="EMBL" id="JAWMAJ010000049">
    <property type="protein sequence ID" value="MDV7217643.1"/>
    <property type="molecule type" value="Genomic_DNA"/>
</dbReference>
<evidence type="ECO:0000313" key="1">
    <source>
        <dbReference type="EMBL" id="MDV7217643.1"/>
    </source>
</evidence>
<organism evidence="1 2">
    <name type="scientific">Streptomyces prunicolor</name>
    <dbReference type="NCBI Taxonomy" id="67348"/>
    <lineage>
        <taxon>Bacteria</taxon>
        <taxon>Bacillati</taxon>
        <taxon>Actinomycetota</taxon>
        <taxon>Actinomycetes</taxon>
        <taxon>Kitasatosporales</taxon>
        <taxon>Streptomycetaceae</taxon>
        <taxon>Streptomyces</taxon>
    </lineage>
</organism>
<reference evidence="1 2" key="1">
    <citation type="submission" date="2023-10" db="EMBL/GenBank/DDBJ databases">
        <title>Characterization of rhizosphere-enriched actinobacteria from wheat plants lab-grown on chernevaya soil.</title>
        <authorList>
            <person name="Tikhonova E.N."/>
            <person name="Konopkin A."/>
            <person name="Kravchenko I.K."/>
        </authorList>
    </citation>
    <scope>NUCLEOTIDE SEQUENCE [LARGE SCALE GENOMIC DNA]</scope>
    <source>
        <strain evidence="1 2">RR29</strain>
    </source>
</reference>
<dbReference type="RefSeq" id="WP_317771890.1">
    <property type="nucleotide sequence ID" value="NZ_JAWMAJ010000049.1"/>
</dbReference>
<dbReference type="Proteomes" id="UP001187346">
    <property type="component" value="Unassembled WGS sequence"/>
</dbReference>
<sequence>MIDFSFEPRADDPFWSPARRPEHPYRPEHPELTGADFSLSYFRADVRLVVHGVDLGLRTPGLPVVDFALMLEYARRELETRSDIAVETSLSGHVFSLSRGAEAVTLTTNYAPDVVELTWAELWQLTERAKAEAFRLITTAHPELRAHAWLRETVGAPSAA</sequence>
<keyword evidence="2" id="KW-1185">Reference proteome</keyword>
<proteinExistence type="predicted"/>
<comment type="caution">
    <text evidence="1">The sequence shown here is derived from an EMBL/GenBank/DDBJ whole genome shotgun (WGS) entry which is preliminary data.</text>
</comment>
<evidence type="ECO:0000313" key="2">
    <source>
        <dbReference type="Proteomes" id="UP001187346"/>
    </source>
</evidence>
<name>A0ABU4FC98_9ACTN</name>
<protein>
    <submittedName>
        <fullName evidence="1">Uncharacterized protein</fullName>
    </submittedName>
</protein>
<gene>
    <name evidence="1" type="ORF">R5A26_16955</name>
</gene>
<accession>A0ABU4FC98</accession>